<sequence>MIYLLASIISSAAIYVIFRWAKNYNCKLNALITMNYLVATVLGFGFLLRFNIQPFFENNHWLPYGVILGIMYILMFFLIGTSSQKAGITVTTLANKLSLVFPVFFSLFWFNEQITTLKYFGIAGAFAAVLLTLYKKDIKKTNRFYFVLPIAIFLGSGFIDSFIKYVQALQINDQLSAAYSSFVFFTAFIFGVLITFSKSINRKPTLHTPTLLLGALLGMANFGSLYFILQALNRSNLESSLVFALNNMMVVALSALLGFFIFKEKLNRLNIAGIVLAILSLYILL</sequence>
<feature type="transmembrane region" description="Helical" evidence="6">
    <location>
        <begin position="6"/>
        <end position="21"/>
    </location>
</feature>
<keyword evidence="3 6" id="KW-0812">Transmembrane</keyword>
<evidence type="ECO:0000256" key="4">
    <source>
        <dbReference type="ARBA" id="ARBA00022989"/>
    </source>
</evidence>
<comment type="similarity">
    <text evidence="2">Belongs to the EamA transporter family.</text>
</comment>
<dbReference type="InterPro" id="IPR000620">
    <property type="entry name" value="EamA_dom"/>
</dbReference>
<keyword evidence="9" id="KW-1185">Reference proteome</keyword>
<dbReference type="Pfam" id="PF00892">
    <property type="entry name" value="EamA"/>
    <property type="match status" value="1"/>
</dbReference>
<evidence type="ECO:0000313" key="9">
    <source>
        <dbReference type="Proteomes" id="UP000184050"/>
    </source>
</evidence>
<evidence type="ECO:0000256" key="2">
    <source>
        <dbReference type="ARBA" id="ARBA00007362"/>
    </source>
</evidence>
<evidence type="ECO:0000256" key="6">
    <source>
        <dbReference type="SAM" id="Phobius"/>
    </source>
</evidence>
<feature type="transmembrane region" description="Helical" evidence="6">
    <location>
        <begin position="93"/>
        <end position="110"/>
    </location>
</feature>
<dbReference type="OrthoDB" id="1524053at2"/>
<dbReference type="SUPFAM" id="SSF103481">
    <property type="entry name" value="Multidrug resistance efflux transporter EmrE"/>
    <property type="match status" value="2"/>
</dbReference>
<dbReference type="GO" id="GO:0016020">
    <property type="term" value="C:membrane"/>
    <property type="evidence" value="ECO:0007669"/>
    <property type="project" value="UniProtKB-SubCell"/>
</dbReference>
<feature type="transmembrane region" description="Helical" evidence="6">
    <location>
        <begin position="177"/>
        <end position="196"/>
    </location>
</feature>
<dbReference type="InterPro" id="IPR037185">
    <property type="entry name" value="EmrE-like"/>
</dbReference>
<protein>
    <submittedName>
        <fullName evidence="8">EamA-like transporter family protein</fullName>
    </submittedName>
</protein>
<dbReference type="InterPro" id="IPR050638">
    <property type="entry name" value="AA-Vitamin_Transporters"/>
</dbReference>
<accession>A0A1M6K4W9</accession>
<gene>
    <name evidence="8" type="ORF">SAMN05444280_12236</name>
</gene>
<dbReference type="Gene3D" id="1.10.3730.20">
    <property type="match status" value="1"/>
</dbReference>
<evidence type="ECO:0000256" key="1">
    <source>
        <dbReference type="ARBA" id="ARBA00004141"/>
    </source>
</evidence>
<keyword evidence="4 6" id="KW-1133">Transmembrane helix</keyword>
<evidence type="ECO:0000256" key="5">
    <source>
        <dbReference type="ARBA" id="ARBA00023136"/>
    </source>
</evidence>
<dbReference type="AlphaFoldDB" id="A0A1M6K4W9"/>
<proteinExistence type="inferred from homology"/>
<dbReference type="PANTHER" id="PTHR32322:SF2">
    <property type="entry name" value="EAMA DOMAIN-CONTAINING PROTEIN"/>
    <property type="match status" value="1"/>
</dbReference>
<evidence type="ECO:0000313" key="8">
    <source>
        <dbReference type="EMBL" id="SHJ53952.1"/>
    </source>
</evidence>
<dbReference type="PANTHER" id="PTHR32322">
    <property type="entry name" value="INNER MEMBRANE TRANSPORTER"/>
    <property type="match status" value="1"/>
</dbReference>
<keyword evidence="5 6" id="KW-0472">Membrane</keyword>
<evidence type="ECO:0000259" key="7">
    <source>
        <dbReference type="Pfam" id="PF00892"/>
    </source>
</evidence>
<dbReference type="STRING" id="1168035.SAMN05444280_12236"/>
<feature type="transmembrane region" description="Helical" evidence="6">
    <location>
        <begin position="116"/>
        <end position="134"/>
    </location>
</feature>
<name>A0A1M6K4W9_9BACT</name>
<dbReference type="RefSeq" id="WP_073170581.1">
    <property type="nucleotide sequence ID" value="NZ_FQZE01000022.1"/>
</dbReference>
<evidence type="ECO:0000256" key="3">
    <source>
        <dbReference type="ARBA" id="ARBA00022692"/>
    </source>
</evidence>
<feature type="transmembrane region" description="Helical" evidence="6">
    <location>
        <begin position="146"/>
        <end position="165"/>
    </location>
</feature>
<comment type="subcellular location">
    <subcellularLocation>
        <location evidence="1">Membrane</location>
        <topology evidence="1">Multi-pass membrane protein</topology>
    </subcellularLocation>
</comment>
<feature type="transmembrane region" description="Helical" evidence="6">
    <location>
        <begin position="269"/>
        <end position="284"/>
    </location>
</feature>
<reference evidence="8 9" key="1">
    <citation type="submission" date="2016-11" db="EMBL/GenBank/DDBJ databases">
        <authorList>
            <person name="Jaros S."/>
            <person name="Januszkiewicz K."/>
            <person name="Wedrychowicz H."/>
        </authorList>
    </citation>
    <scope>NUCLEOTIDE SEQUENCE [LARGE SCALE GENOMIC DNA]</scope>
    <source>
        <strain evidence="8 9">DSM 27063</strain>
    </source>
</reference>
<dbReference type="EMBL" id="FQZE01000022">
    <property type="protein sequence ID" value="SHJ53952.1"/>
    <property type="molecule type" value="Genomic_DNA"/>
</dbReference>
<feature type="transmembrane region" description="Helical" evidence="6">
    <location>
        <begin position="61"/>
        <end position="81"/>
    </location>
</feature>
<dbReference type="Proteomes" id="UP000184050">
    <property type="component" value="Unassembled WGS sequence"/>
</dbReference>
<feature type="transmembrane region" description="Helical" evidence="6">
    <location>
        <begin position="208"/>
        <end position="229"/>
    </location>
</feature>
<feature type="transmembrane region" description="Helical" evidence="6">
    <location>
        <begin position="241"/>
        <end position="262"/>
    </location>
</feature>
<organism evidence="8 9">
    <name type="scientific">Tangfeifania diversioriginum</name>
    <dbReference type="NCBI Taxonomy" id="1168035"/>
    <lineage>
        <taxon>Bacteria</taxon>
        <taxon>Pseudomonadati</taxon>
        <taxon>Bacteroidota</taxon>
        <taxon>Bacteroidia</taxon>
        <taxon>Marinilabiliales</taxon>
        <taxon>Prolixibacteraceae</taxon>
        <taxon>Tangfeifania</taxon>
    </lineage>
</organism>
<feature type="transmembrane region" description="Helical" evidence="6">
    <location>
        <begin position="28"/>
        <end position="49"/>
    </location>
</feature>
<feature type="domain" description="EamA" evidence="7">
    <location>
        <begin position="2"/>
        <end position="133"/>
    </location>
</feature>